<dbReference type="Pfam" id="PF01351">
    <property type="entry name" value="RNase_HII"/>
    <property type="match status" value="1"/>
</dbReference>
<name>A0A0G1XZS9_9BACT</name>
<sequence>FFRQMRRLKDEGLLRYSVAFSTHSLIDEEGITAAVKIAIAEALRKLKAEPHNCSIFLDGLLAAPAEYKRQHTIIGGDDILPLISLAAIAAKVTRDRLMIRLSKKYPQYGFESHKGYGTQQHWDALNQFGLCEIHRRTYCKIIQKS</sequence>
<dbReference type="EC" id="3.1.26.4" evidence="2"/>
<dbReference type="InterPro" id="IPR024567">
    <property type="entry name" value="RNase_HII/HIII_dom"/>
</dbReference>
<dbReference type="PROSITE" id="PS51975">
    <property type="entry name" value="RNASE_H_2"/>
    <property type="match status" value="1"/>
</dbReference>
<comment type="caution">
    <text evidence="1">Lacks conserved residue(s) required for the propagation of feature annotation.</text>
</comment>
<dbReference type="EMBL" id="LCRM01000029">
    <property type="protein sequence ID" value="KKW36410.1"/>
    <property type="molecule type" value="Genomic_DNA"/>
</dbReference>
<protein>
    <recommendedName>
        <fullName evidence="2">Ribonuclease</fullName>
        <ecNumber evidence="2">3.1.26.4</ecNumber>
    </recommendedName>
</protein>
<keyword evidence="2" id="KW-0255">Endonuclease</keyword>
<evidence type="ECO:0000313" key="5">
    <source>
        <dbReference type="Proteomes" id="UP000034290"/>
    </source>
</evidence>
<comment type="catalytic activity">
    <reaction evidence="2">
        <text>Endonucleolytic cleavage to 5'-phosphomonoester.</text>
        <dbReference type="EC" id="3.1.26.4"/>
    </reaction>
</comment>
<dbReference type="CDD" id="cd07182">
    <property type="entry name" value="RNase_HII_bacteria_HII_like"/>
    <property type="match status" value="1"/>
</dbReference>
<gene>
    <name evidence="4" type="ORF">UY81_C0029G0006</name>
</gene>
<proteinExistence type="inferred from homology"/>
<dbReference type="GO" id="GO:0003723">
    <property type="term" value="F:RNA binding"/>
    <property type="evidence" value="ECO:0007669"/>
    <property type="project" value="UniProtKB-UniRule"/>
</dbReference>
<dbReference type="Gene3D" id="3.30.420.10">
    <property type="entry name" value="Ribonuclease H-like superfamily/Ribonuclease H"/>
    <property type="match status" value="1"/>
</dbReference>
<dbReference type="InterPro" id="IPR022898">
    <property type="entry name" value="RNase_HII"/>
</dbReference>
<evidence type="ECO:0000256" key="2">
    <source>
        <dbReference type="RuleBase" id="RU003515"/>
    </source>
</evidence>
<feature type="domain" description="RNase H type-2" evidence="3">
    <location>
        <begin position="1"/>
        <end position="145"/>
    </location>
</feature>
<comment type="function">
    <text evidence="2">Endonuclease that specifically degrades the RNA of RNA-DNA hybrids.</text>
</comment>
<organism evidence="4 5">
    <name type="scientific">Candidatus Giovannonibacteria bacterium GW2011_GWA2_53_7</name>
    <dbReference type="NCBI Taxonomy" id="1618650"/>
    <lineage>
        <taxon>Bacteria</taxon>
        <taxon>Candidatus Giovannoniibacteriota</taxon>
    </lineage>
</organism>
<evidence type="ECO:0000259" key="3">
    <source>
        <dbReference type="PROSITE" id="PS51975"/>
    </source>
</evidence>
<keyword evidence="2" id="KW-0540">Nuclease</keyword>
<dbReference type="GO" id="GO:0004523">
    <property type="term" value="F:RNA-DNA hybrid ribonuclease activity"/>
    <property type="evidence" value="ECO:0007669"/>
    <property type="project" value="UniProtKB-EC"/>
</dbReference>
<comment type="similarity">
    <text evidence="2">Belongs to the RNase HII family.</text>
</comment>
<dbReference type="PATRIC" id="fig|1618650.3.peg.324"/>
<keyword evidence="2" id="KW-0378">Hydrolase</keyword>
<evidence type="ECO:0000256" key="1">
    <source>
        <dbReference type="PROSITE-ProRule" id="PRU01319"/>
    </source>
</evidence>
<dbReference type="SUPFAM" id="SSF53098">
    <property type="entry name" value="Ribonuclease H-like"/>
    <property type="match status" value="1"/>
</dbReference>
<dbReference type="Proteomes" id="UP000034290">
    <property type="component" value="Unassembled WGS sequence"/>
</dbReference>
<dbReference type="InterPro" id="IPR036397">
    <property type="entry name" value="RNaseH_sf"/>
</dbReference>
<feature type="non-terminal residue" evidence="4">
    <location>
        <position position="1"/>
    </location>
</feature>
<reference evidence="4 5" key="1">
    <citation type="journal article" date="2015" name="Nature">
        <title>rRNA introns, odd ribosomes, and small enigmatic genomes across a large radiation of phyla.</title>
        <authorList>
            <person name="Brown C.T."/>
            <person name="Hug L.A."/>
            <person name="Thomas B.C."/>
            <person name="Sharon I."/>
            <person name="Castelle C.J."/>
            <person name="Singh A."/>
            <person name="Wilkins M.J."/>
            <person name="Williams K.H."/>
            <person name="Banfield J.F."/>
        </authorList>
    </citation>
    <scope>NUCLEOTIDE SEQUENCE [LARGE SCALE GENOMIC DNA]</scope>
</reference>
<dbReference type="InterPro" id="IPR012337">
    <property type="entry name" value="RNaseH-like_sf"/>
</dbReference>
<comment type="caution">
    <text evidence="4">The sequence shown here is derived from an EMBL/GenBank/DDBJ whole genome shotgun (WGS) entry which is preliminary data.</text>
</comment>
<accession>A0A0G1XZS9</accession>
<evidence type="ECO:0000313" key="4">
    <source>
        <dbReference type="EMBL" id="KKW36410.1"/>
    </source>
</evidence>
<dbReference type="AlphaFoldDB" id="A0A0G1XZS9"/>